<comment type="caution">
    <text evidence="3">The sequence shown here is derived from an EMBL/GenBank/DDBJ whole genome shotgun (WGS) entry which is preliminary data.</text>
</comment>
<evidence type="ECO:0000259" key="2">
    <source>
        <dbReference type="Pfam" id="PF06985"/>
    </source>
</evidence>
<dbReference type="PANTHER" id="PTHR33112">
    <property type="entry name" value="DOMAIN PROTEIN, PUTATIVE-RELATED"/>
    <property type="match status" value="1"/>
</dbReference>
<dbReference type="PANTHER" id="PTHR33112:SF10">
    <property type="entry name" value="TOL"/>
    <property type="match status" value="1"/>
</dbReference>
<dbReference type="InterPro" id="IPR010730">
    <property type="entry name" value="HET"/>
</dbReference>
<dbReference type="RefSeq" id="XP_031020163.1">
    <property type="nucleotide sequence ID" value="XM_031155685.1"/>
</dbReference>
<feature type="region of interest" description="Disordered" evidence="1">
    <location>
        <begin position="625"/>
        <end position="650"/>
    </location>
</feature>
<proteinExistence type="predicted"/>
<organism evidence="3 4">
    <name type="scientific">Fusarium coffeatum</name>
    <dbReference type="NCBI Taxonomy" id="231269"/>
    <lineage>
        <taxon>Eukaryota</taxon>
        <taxon>Fungi</taxon>
        <taxon>Dikarya</taxon>
        <taxon>Ascomycota</taxon>
        <taxon>Pezizomycotina</taxon>
        <taxon>Sordariomycetes</taxon>
        <taxon>Hypocreomycetidae</taxon>
        <taxon>Hypocreales</taxon>
        <taxon>Nectriaceae</taxon>
        <taxon>Fusarium</taxon>
        <taxon>Fusarium incarnatum-equiseti species complex</taxon>
    </lineage>
</organism>
<gene>
    <name evidence="3" type="ORF">FIESC28_01535</name>
</gene>
<sequence>MGKLCRHCAIIVSVQTDPEAFEDYPLRSVNAYVDLIHHKYVQELIDSAETCLLCDFIQHSWSLPKLLKRYPSIREEDYKSLELKFKLTTNVSAADDVSCNFLGGDIIVPWYAFADSFRVTITTCRDGSKASENPIWSWREPSKEDKIQTIKSWYADCVSQHSECKPSSHGYPRRLVQIGPEKNNLRLVDSLTQPEERPEYATLSYCWGASRSFVTTRDNISSLLQSIPTDSLPKTFHDAIDIIWELGLRYIWIDSLCIVQDDFEDWRREAICMKDVYAGSSVTISASDAQESTQGCFVDLDLDLLEGRALAYKNMGARFDDQTFRIRVHQDDIRRRTRITKLSTRGWTLQEQLLSHRVIHCMQPEVHWNCHCSYYTESQVTFEAERFKYFSWKFFPHDASIEDMKKLWLRWMTDYSKRELTVAGDRLAALVGMVQYFRDRTRFKHLLGCWRETLIDELLWIRCGEIIDPSEALPQIPSWSWLTRIGVVHNSFWSRSMDDEPCDVRDHTSIVEVNITWTGEPMVSEISSSTMILEGPTREIRLRPDPRTVAFNPPCFNINDEELDFRAGPMPWRCSGMFDLEEERDDDLFTCLLVRSVTVKTQDLHMNRFQETCLVLVPVDSEGARWNRGPKSPVENRHPLLPMAPPANKD</sequence>
<dbReference type="EMBL" id="QKXC01000037">
    <property type="protein sequence ID" value="RBR25572.1"/>
    <property type="molecule type" value="Genomic_DNA"/>
</dbReference>
<protein>
    <recommendedName>
        <fullName evidence="2">Heterokaryon incompatibility domain-containing protein</fullName>
    </recommendedName>
</protein>
<evidence type="ECO:0000313" key="4">
    <source>
        <dbReference type="Proteomes" id="UP000253153"/>
    </source>
</evidence>
<dbReference type="AlphaFoldDB" id="A0A366S9A8"/>
<dbReference type="GeneID" id="41990981"/>
<dbReference type="Pfam" id="PF06985">
    <property type="entry name" value="HET"/>
    <property type="match status" value="1"/>
</dbReference>
<dbReference type="Proteomes" id="UP000253153">
    <property type="component" value="Unassembled WGS sequence"/>
</dbReference>
<dbReference type="OrthoDB" id="5347061at2759"/>
<reference evidence="3 4" key="1">
    <citation type="submission" date="2018-06" db="EMBL/GenBank/DDBJ databases">
        <title>Fusarium incarnatum-equiseti species complex species 28.</title>
        <authorList>
            <person name="Gardiner D.M."/>
        </authorList>
    </citation>
    <scope>NUCLEOTIDE SEQUENCE [LARGE SCALE GENOMIC DNA]</scope>
    <source>
        <strain evidence="3 4">FIESC_28</strain>
    </source>
</reference>
<accession>A0A366S9A8</accession>
<evidence type="ECO:0000313" key="3">
    <source>
        <dbReference type="EMBL" id="RBR25572.1"/>
    </source>
</evidence>
<evidence type="ECO:0000256" key="1">
    <source>
        <dbReference type="SAM" id="MobiDB-lite"/>
    </source>
</evidence>
<name>A0A366S9A8_9HYPO</name>
<keyword evidence="4" id="KW-1185">Reference proteome</keyword>
<feature type="domain" description="Heterokaryon incompatibility" evidence="2">
    <location>
        <begin position="200"/>
        <end position="351"/>
    </location>
</feature>